<dbReference type="PROSITE" id="PS51194">
    <property type="entry name" value="HELICASE_CTER"/>
    <property type="match status" value="1"/>
</dbReference>
<dbReference type="RefSeq" id="WP_133955193.1">
    <property type="nucleotide sequence ID" value="NZ_SORI01000001.1"/>
</dbReference>
<keyword evidence="4" id="KW-0547">Nucleotide-binding</keyword>
<dbReference type="InterPro" id="IPR049730">
    <property type="entry name" value="SNF2/RAD54-like_C"/>
</dbReference>
<dbReference type="CDD" id="cd18012">
    <property type="entry name" value="DEXQc_arch_SWI2_SNF2"/>
    <property type="match status" value="1"/>
</dbReference>
<accession>A0A4R8MLH0</accession>
<dbReference type="SMART" id="SM00490">
    <property type="entry name" value="HELICc"/>
    <property type="match status" value="1"/>
</dbReference>
<dbReference type="Pfam" id="PF00176">
    <property type="entry name" value="SNF2-rel_dom"/>
    <property type="match status" value="1"/>
</dbReference>
<proteinExistence type="predicted"/>
<sequence>MTEQNGSVLSGDDLRIRAAEEAYLGGKLDAAAEMASGDILSPEVFSVRGILAFLDGRRAEALDLFETGLKRLRKEQRSRKVCYETFSGVFHPLLLLAGGEFKKASAYLSAGMEKSPYSSLYALFRFLADYRGKGSGSFFSVYSPKVLEKQGYSPSFLFFAALCVTWSAPERLDEYRPLFEKALDGLREKGKTHLLATELGEILGLPVENPVARNLPLHGILPRRENWMLALSALSALGETGGGEEKRARRILWEADWECDDDGIIRSVSFTPLEQVLQPSGNWSKGRPVALKRLRNDLVREDWITRQDTAAAGAVRETSGYEGWYYRRWFEFDQAKILKALAGHPAVVRADDGRPVEIVAEPPLVETETLPSGVLLRMAPHPSKGPFQGLVAVEEGPERIRAVVFEEKHLEIARILGEKGIPVPPEGKGEALRALEALAPLVPVSSGLDGPGNLPGVPADERIYIQLAPGGEGFTAAFSVRPLGPGTPAGRPGTGGKAVFGLSGGKRMKALRSLDEEIRRADEVRLLCPALGEGEQTDDYRWILDSPELCLDFLLQAGELGDRAVIEWPRGDRLSIRGKAGASSVRASVRSVKDWFALTGEIRVDEETVVSLREACRMISEGGSRFLPLGNGEFLALTEELRRGLWDLAAAGDWKGTDLRFSPLSAPLVERLTSGAEDFSGDGEWHRRLALAAEAERLNPDLPAAFRGELRDYQADGYRWLLRLAAWGAGACLADDMGLGKTVQVLAALLARAPGGPALVVAPVSVCPNWAAEAARFAPSLSVKEYRNGDRKKLLEELGPFDVVTASYGLLQHDGVLLESVGWHTVVLDEAQAIKNSGTKRSAAAMKLRGDFRVITTGTPVENNLGELWNLFRFLNPGLLGSLDGFTRRFAVPIEKYGNKGAAARLKKLVRPFLLRRTKDQVLSELPPKTEIVLRVEMTREERAVYEAVRREATGKIESGGDGRDKRFVVLAELMRLRRACCSPSLVLPEKAGLPSSRLEAFGEILEELRAGGHRCLVFSQFVDHLSIIREYLDGLGVSYAYLDGSTPSRERERQIASFQGGEKECFLISLRAGGTGLNLTAADYVIHMDPWWNPAVEDQASDRAHRIGQERPVTVYRIVAKDTVEEKIVDLHGIKRELAESLLEGAEGAARISLEEMAALIRDDRTGEE</sequence>
<evidence type="ECO:0000256" key="1">
    <source>
        <dbReference type="ARBA" id="ARBA00022801"/>
    </source>
</evidence>
<dbReference type="PROSITE" id="PS51192">
    <property type="entry name" value="HELICASE_ATP_BIND_1"/>
    <property type="match status" value="1"/>
</dbReference>
<dbReference type="Gene3D" id="3.40.50.10810">
    <property type="entry name" value="Tandem AAA-ATPase domain"/>
    <property type="match status" value="1"/>
</dbReference>
<dbReference type="InterPro" id="IPR027417">
    <property type="entry name" value="P-loop_NTPase"/>
</dbReference>
<feature type="domain" description="Helicase ATP-binding" evidence="2">
    <location>
        <begin position="722"/>
        <end position="878"/>
    </location>
</feature>
<dbReference type="SUPFAM" id="SSF52540">
    <property type="entry name" value="P-loop containing nucleoside triphosphate hydrolases"/>
    <property type="match status" value="2"/>
</dbReference>
<dbReference type="InterPro" id="IPR014001">
    <property type="entry name" value="Helicase_ATP-bd"/>
</dbReference>
<evidence type="ECO:0000259" key="3">
    <source>
        <dbReference type="PROSITE" id="PS51194"/>
    </source>
</evidence>
<dbReference type="Proteomes" id="UP000295066">
    <property type="component" value="Unassembled WGS sequence"/>
</dbReference>
<evidence type="ECO:0000259" key="2">
    <source>
        <dbReference type="PROSITE" id="PS51192"/>
    </source>
</evidence>
<dbReference type="GO" id="GO:0016787">
    <property type="term" value="F:hydrolase activity"/>
    <property type="evidence" value="ECO:0007669"/>
    <property type="project" value="UniProtKB-KW"/>
</dbReference>
<keyword evidence="4" id="KW-0347">Helicase</keyword>
<organism evidence="4 5">
    <name type="scientific">Aminivibrio pyruvatiphilus</name>
    <dbReference type="NCBI Taxonomy" id="1005740"/>
    <lineage>
        <taxon>Bacteria</taxon>
        <taxon>Thermotogati</taxon>
        <taxon>Synergistota</taxon>
        <taxon>Synergistia</taxon>
        <taxon>Synergistales</taxon>
        <taxon>Aminobacteriaceae</taxon>
        <taxon>Aminivibrio</taxon>
    </lineage>
</organism>
<protein>
    <submittedName>
        <fullName evidence="4">SNF2 family DNA or RNA helicase</fullName>
    </submittedName>
</protein>
<dbReference type="Pfam" id="PF00271">
    <property type="entry name" value="Helicase_C"/>
    <property type="match status" value="1"/>
</dbReference>
<comment type="caution">
    <text evidence="4">The sequence shown here is derived from an EMBL/GenBank/DDBJ whole genome shotgun (WGS) entry which is preliminary data.</text>
</comment>
<dbReference type="CDD" id="cd18793">
    <property type="entry name" value="SF2_C_SNF"/>
    <property type="match status" value="1"/>
</dbReference>
<name>A0A4R8MLH0_9BACT</name>
<dbReference type="InterPro" id="IPR038718">
    <property type="entry name" value="SNF2-like_sf"/>
</dbReference>
<keyword evidence="5" id="KW-1185">Reference proteome</keyword>
<dbReference type="AlphaFoldDB" id="A0A4R8MLH0"/>
<feature type="domain" description="Helicase C-terminal" evidence="3">
    <location>
        <begin position="998"/>
        <end position="1159"/>
    </location>
</feature>
<gene>
    <name evidence="4" type="ORF">C8D99_10172</name>
</gene>
<dbReference type="InterPro" id="IPR000330">
    <property type="entry name" value="SNF2_N"/>
</dbReference>
<dbReference type="SMART" id="SM00487">
    <property type="entry name" value="DEXDc"/>
    <property type="match status" value="1"/>
</dbReference>
<dbReference type="GO" id="GO:0004386">
    <property type="term" value="F:helicase activity"/>
    <property type="evidence" value="ECO:0007669"/>
    <property type="project" value="UniProtKB-KW"/>
</dbReference>
<evidence type="ECO:0000313" key="4">
    <source>
        <dbReference type="EMBL" id="TDY64926.1"/>
    </source>
</evidence>
<dbReference type="EMBL" id="SORI01000001">
    <property type="protein sequence ID" value="TDY64926.1"/>
    <property type="molecule type" value="Genomic_DNA"/>
</dbReference>
<dbReference type="Gene3D" id="3.40.50.300">
    <property type="entry name" value="P-loop containing nucleotide triphosphate hydrolases"/>
    <property type="match status" value="1"/>
</dbReference>
<dbReference type="GO" id="GO:0005524">
    <property type="term" value="F:ATP binding"/>
    <property type="evidence" value="ECO:0007669"/>
    <property type="project" value="InterPro"/>
</dbReference>
<reference evidence="4 5" key="1">
    <citation type="submission" date="2019-03" db="EMBL/GenBank/DDBJ databases">
        <title>Genomic Encyclopedia of Type Strains, Phase IV (KMG-IV): sequencing the most valuable type-strain genomes for metagenomic binning, comparative biology and taxonomic classification.</title>
        <authorList>
            <person name="Goeker M."/>
        </authorList>
    </citation>
    <scope>NUCLEOTIDE SEQUENCE [LARGE SCALE GENOMIC DNA]</scope>
    <source>
        <strain evidence="4 5">DSM 25964</strain>
    </source>
</reference>
<dbReference type="PANTHER" id="PTHR10799">
    <property type="entry name" value="SNF2/RAD54 HELICASE FAMILY"/>
    <property type="match status" value="1"/>
</dbReference>
<evidence type="ECO:0000313" key="5">
    <source>
        <dbReference type="Proteomes" id="UP000295066"/>
    </source>
</evidence>
<dbReference type="OrthoDB" id="9814088at2"/>
<keyword evidence="1" id="KW-0378">Hydrolase</keyword>
<keyword evidence="4" id="KW-0067">ATP-binding</keyword>
<dbReference type="InterPro" id="IPR001650">
    <property type="entry name" value="Helicase_C-like"/>
</dbReference>